<feature type="signal peptide" evidence="12">
    <location>
        <begin position="1"/>
        <end position="18"/>
    </location>
</feature>
<dbReference type="PROSITE" id="PS00652">
    <property type="entry name" value="TNFR_NGFR_1"/>
    <property type="match status" value="1"/>
</dbReference>
<dbReference type="Proteomes" id="UP001369086">
    <property type="component" value="Unassembled WGS sequence"/>
</dbReference>
<name>A0ABR0Y6R7_HUSHU</name>
<evidence type="ECO:0000256" key="11">
    <source>
        <dbReference type="SAM" id="Phobius"/>
    </source>
</evidence>
<evidence type="ECO:0000256" key="9">
    <source>
        <dbReference type="PROSITE-ProRule" id="PRU00206"/>
    </source>
</evidence>
<feature type="chain" id="PRO_5046381384" evidence="12">
    <location>
        <begin position="19"/>
        <end position="428"/>
    </location>
</feature>
<comment type="caution">
    <text evidence="9">Lacks conserved residue(s) required for the propagation of feature annotation.</text>
</comment>
<evidence type="ECO:0000259" key="13">
    <source>
        <dbReference type="PROSITE" id="PS50017"/>
    </source>
</evidence>
<dbReference type="Pfam" id="PF00531">
    <property type="entry name" value="Death"/>
    <property type="match status" value="1"/>
</dbReference>
<keyword evidence="7" id="KW-0675">Receptor</keyword>
<keyword evidence="3 12" id="KW-0732">Signal</keyword>
<keyword evidence="5 11" id="KW-0472">Membrane</keyword>
<feature type="region of interest" description="Disordered" evidence="10">
    <location>
        <begin position="215"/>
        <end position="306"/>
    </location>
</feature>
<dbReference type="SMART" id="SM00208">
    <property type="entry name" value="TNFR"/>
    <property type="match status" value="3"/>
</dbReference>
<dbReference type="InterPro" id="IPR001368">
    <property type="entry name" value="TNFR/NGFR_Cys_rich_reg"/>
</dbReference>
<dbReference type="SUPFAM" id="SSF47986">
    <property type="entry name" value="DEATH domain"/>
    <property type="match status" value="1"/>
</dbReference>
<dbReference type="CDD" id="cd10580">
    <property type="entry name" value="TNFRSF10"/>
    <property type="match status" value="1"/>
</dbReference>
<keyword evidence="11" id="KW-0812">Transmembrane</keyword>
<evidence type="ECO:0000256" key="2">
    <source>
        <dbReference type="ARBA" id="ARBA00022703"/>
    </source>
</evidence>
<accession>A0ABR0Y6R7</accession>
<dbReference type="Gene3D" id="2.10.50.10">
    <property type="entry name" value="Tumor Necrosis Factor Receptor, subunit A, domain 2"/>
    <property type="match status" value="3"/>
</dbReference>
<evidence type="ECO:0000256" key="7">
    <source>
        <dbReference type="ARBA" id="ARBA00023170"/>
    </source>
</evidence>
<dbReference type="EMBL" id="JAHFZB010000044">
    <property type="protein sequence ID" value="KAK6468357.1"/>
    <property type="molecule type" value="Genomic_DNA"/>
</dbReference>
<evidence type="ECO:0000256" key="4">
    <source>
        <dbReference type="ARBA" id="ARBA00022737"/>
    </source>
</evidence>
<feature type="disulfide bond" evidence="9">
    <location>
        <begin position="147"/>
        <end position="165"/>
    </location>
</feature>
<keyword evidence="8" id="KW-0325">Glycoprotein</keyword>
<comment type="subcellular location">
    <subcellularLocation>
        <location evidence="1">Membrane</location>
    </subcellularLocation>
</comment>
<feature type="disulfide bond" evidence="9">
    <location>
        <begin position="102"/>
        <end position="115"/>
    </location>
</feature>
<keyword evidence="2" id="KW-0053">Apoptosis</keyword>
<dbReference type="Pfam" id="PF00020">
    <property type="entry name" value="TNFR_c6"/>
    <property type="match status" value="2"/>
</dbReference>
<evidence type="ECO:0000256" key="10">
    <source>
        <dbReference type="SAM" id="MobiDB-lite"/>
    </source>
</evidence>
<feature type="disulfide bond" evidence="9">
    <location>
        <begin position="105"/>
        <end position="123"/>
    </location>
</feature>
<evidence type="ECO:0000256" key="12">
    <source>
        <dbReference type="SAM" id="SignalP"/>
    </source>
</evidence>
<comment type="caution">
    <text evidence="15">The sequence shown here is derived from an EMBL/GenBank/DDBJ whole genome shotgun (WGS) entry which is preliminary data.</text>
</comment>
<evidence type="ECO:0000256" key="1">
    <source>
        <dbReference type="ARBA" id="ARBA00004370"/>
    </source>
</evidence>
<evidence type="ECO:0000256" key="5">
    <source>
        <dbReference type="ARBA" id="ARBA00023136"/>
    </source>
</evidence>
<dbReference type="Gene3D" id="1.10.533.10">
    <property type="entry name" value="Death Domain, Fas"/>
    <property type="match status" value="1"/>
</dbReference>
<dbReference type="InterPro" id="IPR034024">
    <property type="entry name" value="TNFRSF10_N"/>
</dbReference>
<dbReference type="SUPFAM" id="SSF57586">
    <property type="entry name" value="TNF receptor-like"/>
    <property type="match status" value="2"/>
</dbReference>
<dbReference type="InterPro" id="IPR000488">
    <property type="entry name" value="Death_dom"/>
</dbReference>
<keyword evidence="16" id="KW-1185">Reference proteome</keyword>
<evidence type="ECO:0000256" key="3">
    <source>
        <dbReference type="ARBA" id="ARBA00022729"/>
    </source>
</evidence>
<feature type="repeat" description="TNFR-Cys" evidence="9">
    <location>
        <begin position="124"/>
        <end position="165"/>
    </location>
</feature>
<feature type="domain" description="TNFR-Cys" evidence="14">
    <location>
        <begin position="82"/>
        <end position="123"/>
    </location>
</feature>
<keyword evidence="6 9" id="KW-1015">Disulfide bond</keyword>
<feature type="domain" description="TNFR-Cys" evidence="14">
    <location>
        <begin position="124"/>
        <end position="165"/>
    </location>
</feature>
<gene>
    <name evidence="15" type="ORF">HHUSO_G33561</name>
</gene>
<reference evidence="15 16" key="1">
    <citation type="submission" date="2021-05" db="EMBL/GenBank/DDBJ databases">
        <authorList>
            <person name="Zahm M."/>
            <person name="Klopp C."/>
            <person name="Cabau C."/>
            <person name="Kuhl H."/>
            <person name="Suciu R."/>
            <person name="Ciorpac M."/>
            <person name="Holostenco D."/>
            <person name="Gessner J."/>
            <person name="Wuertz S."/>
            <person name="Hohne C."/>
            <person name="Stock M."/>
            <person name="Gislard M."/>
            <person name="Lluch J."/>
            <person name="Milhes M."/>
            <person name="Lampietro C."/>
            <person name="Lopez Roques C."/>
            <person name="Donnadieu C."/>
            <person name="Du K."/>
            <person name="Schartl M."/>
            <person name="Guiguen Y."/>
        </authorList>
    </citation>
    <scope>NUCLEOTIDE SEQUENCE [LARGE SCALE GENOMIC DNA]</scope>
    <source>
        <strain evidence="15">Hh-F2</strain>
        <tissue evidence="15">Blood</tissue>
    </source>
</reference>
<dbReference type="PANTHER" id="PTHR46330:SF6">
    <property type="entry name" value="HEMATOPOIETIC DEATH RECEPTOR-RELATED"/>
    <property type="match status" value="1"/>
</dbReference>
<organism evidence="15 16">
    <name type="scientific">Huso huso</name>
    <name type="common">Beluga</name>
    <name type="synonym">Acipenser huso</name>
    <dbReference type="NCBI Taxonomy" id="61971"/>
    <lineage>
        <taxon>Eukaryota</taxon>
        <taxon>Metazoa</taxon>
        <taxon>Chordata</taxon>
        <taxon>Craniata</taxon>
        <taxon>Vertebrata</taxon>
        <taxon>Euteleostomi</taxon>
        <taxon>Actinopterygii</taxon>
        <taxon>Chondrostei</taxon>
        <taxon>Acipenseriformes</taxon>
        <taxon>Acipenseridae</taxon>
        <taxon>Huso</taxon>
    </lineage>
</organism>
<evidence type="ECO:0000256" key="8">
    <source>
        <dbReference type="ARBA" id="ARBA00023180"/>
    </source>
</evidence>
<dbReference type="InterPro" id="IPR052491">
    <property type="entry name" value="TNFRSF10"/>
</dbReference>
<dbReference type="PROSITE" id="PS50050">
    <property type="entry name" value="TNFR_NGFR_2"/>
    <property type="match status" value="2"/>
</dbReference>
<evidence type="ECO:0000313" key="16">
    <source>
        <dbReference type="Proteomes" id="UP001369086"/>
    </source>
</evidence>
<dbReference type="InterPro" id="IPR011029">
    <property type="entry name" value="DEATH-like_dom_sf"/>
</dbReference>
<keyword evidence="4" id="KW-0677">Repeat</keyword>
<feature type="compositionally biased region" description="Polar residues" evidence="10">
    <location>
        <begin position="218"/>
        <end position="252"/>
    </location>
</feature>
<feature type="repeat" description="TNFR-Cys" evidence="9">
    <location>
        <begin position="82"/>
        <end position="123"/>
    </location>
</feature>
<feature type="disulfide bond" evidence="9">
    <location>
        <begin position="144"/>
        <end position="157"/>
    </location>
</feature>
<feature type="transmembrane region" description="Helical" evidence="11">
    <location>
        <begin position="184"/>
        <end position="205"/>
    </location>
</feature>
<protein>
    <submittedName>
        <fullName evidence="15">Tumor necrosis factor receptor superfamily member 10B-like</fullName>
    </submittedName>
</protein>
<sequence length="428" mass="47112">MNIVLGLTLFALIAPSLCIPVDSGKTDRLDNDVSLRENRTAREITCRGEQYHHSGFCCLNCPAGTYVKKKCTTAGSSGQCAACTADTDYTEHSSGLERCLQCTRCRSDQEEAVPCTPSQNRVCQCKSGTHYCLPEEPCEVCKRCSKCPEGKEVRTNCNATANTVCGTRDSPPAGTESDSSSSNVTLAVALPLIFVVLLVIGLILWRKRPNENRELHVNTETPTDIPSTSSPIEMQNHNNNNESQMRESTQLLQAERSPETAGQDSDDCGLGGSLSDTAASSQNSLSSAPYHSTPPQRGSPPSDRASLASAAMLEDSSQLYSLTPLQDNALMDCLDEFHKVPIKSRIRLMRKVGLHNNKIEMARENHPGNVEEQFHEMLLTWHEERGQAADINTLLRALLNLEHRLTVETIIEEVVKNQFYTKSDVHFL</sequence>
<feature type="domain" description="Death" evidence="13">
    <location>
        <begin position="347"/>
        <end position="414"/>
    </location>
</feature>
<evidence type="ECO:0000259" key="14">
    <source>
        <dbReference type="PROSITE" id="PS50050"/>
    </source>
</evidence>
<evidence type="ECO:0000256" key="6">
    <source>
        <dbReference type="ARBA" id="ARBA00023157"/>
    </source>
</evidence>
<evidence type="ECO:0000313" key="15">
    <source>
        <dbReference type="EMBL" id="KAK6468357.1"/>
    </source>
</evidence>
<keyword evidence="11" id="KW-1133">Transmembrane helix</keyword>
<proteinExistence type="predicted"/>
<dbReference type="PROSITE" id="PS50017">
    <property type="entry name" value="DEATH_DOMAIN"/>
    <property type="match status" value="1"/>
</dbReference>
<feature type="compositionally biased region" description="Polar residues" evidence="10">
    <location>
        <begin position="274"/>
        <end position="296"/>
    </location>
</feature>
<dbReference type="PANTHER" id="PTHR46330">
    <property type="entry name" value="TUMOR NECROSIS FACTOR RECEPTOR SUPERFAMILY MEMBER 10B"/>
    <property type="match status" value="1"/>
</dbReference>